<proteinExistence type="predicted"/>
<accession>A0A6A6AAR5</accession>
<feature type="region of interest" description="Disordered" evidence="1">
    <location>
        <begin position="1"/>
        <end position="21"/>
    </location>
</feature>
<keyword evidence="3" id="KW-1185">Reference proteome</keyword>
<evidence type="ECO:0000313" key="3">
    <source>
        <dbReference type="Proteomes" id="UP000799771"/>
    </source>
</evidence>
<dbReference type="Proteomes" id="UP000799771">
    <property type="component" value="Unassembled WGS sequence"/>
</dbReference>
<dbReference type="RefSeq" id="XP_033522180.1">
    <property type="nucleotide sequence ID" value="XM_033668489.1"/>
</dbReference>
<protein>
    <submittedName>
        <fullName evidence="2">Uncharacterized protein</fullName>
    </submittedName>
</protein>
<name>A0A6A6AAR5_9PLEO</name>
<evidence type="ECO:0000256" key="1">
    <source>
        <dbReference type="SAM" id="MobiDB-lite"/>
    </source>
</evidence>
<dbReference type="GeneID" id="54408921"/>
<dbReference type="AlphaFoldDB" id="A0A6A6AAR5"/>
<sequence length="165" mass="19001">MPDLSTIQEPSDKGLEPDEDQDTITVAMNFLLKDRHKAHEAYFSNAAEQASPLQETYSQSSYQPTQGIGPMEKTMFRQIKSDAVTTGMLHHIGDIRDLKEWLAVWNARLDDVSGCEPSPRNVMEWLQHVKLQMVDVIMGLKRPQEADRKFLREWEEIKRMGGRET</sequence>
<gene>
    <name evidence="2" type="ORF">P153DRAFT_368339</name>
</gene>
<reference evidence="2" key="1">
    <citation type="journal article" date="2020" name="Stud. Mycol.">
        <title>101 Dothideomycetes genomes: a test case for predicting lifestyles and emergence of pathogens.</title>
        <authorList>
            <person name="Haridas S."/>
            <person name="Albert R."/>
            <person name="Binder M."/>
            <person name="Bloem J."/>
            <person name="Labutti K."/>
            <person name="Salamov A."/>
            <person name="Andreopoulos B."/>
            <person name="Baker S."/>
            <person name="Barry K."/>
            <person name="Bills G."/>
            <person name="Bluhm B."/>
            <person name="Cannon C."/>
            <person name="Castanera R."/>
            <person name="Culley D."/>
            <person name="Daum C."/>
            <person name="Ezra D."/>
            <person name="Gonzalez J."/>
            <person name="Henrissat B."/>
            <person name="Kuo A."/>
            <person name="Liang C."/>
            <person name="Lipzen A."/>
            <person name="Lutzoni F."/>
            <person name="Magnuson J."/>
            <person name="Mondo S."/>
            <person name="Nolan M."/>
            <person name="Ohm R."/>
            <person name="Pangilinan J."/>
            <person name="Park H.-J."/>
            <person name="Ramirez L."/>
            <person name="Alfaro M."/>
            <person name="Sun H."/>
            <person name="Tritt A."/>
            <person name="Yoshinaga Y."/>
            <person name="Zwiers L.-H."/>
            <person name="Turgeon B."/>
            <person name="Goodwin S."/>
            <person name="Spatafora J."/>
            <person name="Crous P."/>
            <person name="Grigoriev I."/>
        </authorList>
    </citation>
    <scope>NUCLEOTIDE SEQUENCE</scope>
    <source>
        <strain evidence="2">CBS 119687</strain>
    </source>
</reference>
<evidence type="ECO:0000313" key="2">
    <source>
        <dbReference type="EMBL" id="KAF2127791.1"/>
    </source>
</evidence>
<dbReference type="EMBL" id="ML977510">
    <property type="protein sequence ID" value="KAF2127791.1"/>
    <property type="molecule type" value="Genomic_DNA"/>
</dbReference>
<organism evidence="2 3">
    <name type="scientific">Dothidotthia symphoricarpi CBS 119687</name>
    <dbReference type="NCBI Taxonomy" id="1392245"/>
    <lineage>
        <taxon>Eukaryota</taxon>
        <taxon>Fungi</taxon>
        <taxon>Dikarya</taxon>
        <taxon>Ascomycota</taxon>
        <taxon>Pezizomycotina</taxon>
        <taxon>Dothideomycetes</taxon>
        <taxon>Pleosporomycetidae</taxon>
        <taxon>Pleosporales</taxon>
        <taxon>Dothidotthiaceae</taxon>
        <taxon>Dothidotthia</taxon>
    </lineage>
</organism>